<dbReference type="Proteomes" id="UP000298416">
    <property type="component" value="Unassembled WGS sequence"/>
</dbReference>
<dbReference type="EMBL" id="PNBA02000009">
    <property type="protein sequence ID" value="KAG6412170.1"/>
    <property type="molecule type" value="Genomic_DNA"/>
</dbReference>
<evidence type="ECO:0000313" key="2">
    <source>
        <dbReference type="Proteomes" id="UP000298416"/>
    </source>
</evidence>
<proteinExistence type="predicted"/>
<sequence>MAAAAIHSSEKQYSPARSLGNTEQNWCRAVASGTGITVLALQMAIPPPQIAASLTGILEKLQTRHPLLAAKLHYNRATKAFSFLQTPAPPPHAVKLHDAPTTAKILAAAAADSPLHAILEHELNTNSWSHPGSFPCSGTEILHVAVYAAADIGSVVALRFHTSVCDRATAVSVLRELMEMVVGSGINTGIENEGEGKMGIESLIPVGMAKKTLWAHGLDTLGYSVNSLRLTNLTFQNTKMPRRSEVVRLQIASKHTALILEGCKSRGIKVCGVLATAAIIAANSTKLHTSDTKKYGVVTLTDCRAILQPPISPHHYGFYHSAILNIHKVKGSENVWDLAKTCYMDFADYKKSNKHFSDMADLNFLMSKAIDNPALTASSSLRTSLVTVFEDPVLDDSLEMQRSIGAEDFVGCASVHGVGPSIAIFDTVREGRLDCTCVYPAPLHSREQMSELVERMSKQPGAPKSRAVCATELSWCRAVPGGTGITVLALLFSKPPDLPFLQSALRRLQSSHPILNSKLRFDSSSTSFSYVTSQSPYLQIRPIDTQSTAQILQSHSSIPPLQLILEHELNNNSWQNPDPSSDADLFLASLYHLEGSLWVLALRIHTSVCDRAAAAALMNELVALMEEKEGNRAESVKESQEMEVSLGIEDCISSGVDMLGYSLNSFRLANLSFSDTDSPRQSRVVRMRINAEDTGRILSVSQFFLRFAIVLLSTRSLLKTIHWLIVAFLDMSGFACSEKWIGEYTNSRACNSFVSDKGTVYVKMDVLALLTYFDLPLRNNYSRLLISVLALLWQRCNSNEIKLSAALAAAALIACHASKKFPGEQWEKYAVVTLTDCRSALDPVLSSHHIGFYHSAILHTHDIKGGEDLWELAKRVHSSFMNSKNKNKHFTDMADLNFLMCKAIENPGLTPSSSLRTSLVSVFEDPVFDPPNKLKVALGFEDFIGCASVHGVGPSVAAFDTIRDGELDCAFVYPFPLFSREQMNDFVDGIKEILLKGIA</sequence>
<organism evidence="1">
    <name type="scientific">Salvia splendens</name>
    <name type="common">Scarlet sage</name>
    <dbReference type="NCBI Taxonomy" id="180675"/>
    <lineage>
        <taxon>Eukaryota</taxon>
        <taxon>Viridiplantae</taxon>
        <taxon>Streptophyta</taxon>
        <taxon>Embryophyta</taxon>
        <taxon>Tracheophyta</taxon>
        <taxon>Spermatophyta</taxon>
        <taxon>Magnoliopsida</taxon>
        <taxon>eudicotyledons</taxon>
        <taxon>Gunneridae</taxon>
        <taxon>Pentapetalae</taxon>
        <taxon>asterids</taxon>
        <taxon>lamiids</taxon>
        <taxon>Lamiales</taxon>
        <taxon>Lamiaceae</taxon>
        <taxon>Nepetoideae</taxon>
        <taxon>Mentheae</taxon>
        <taxon>Salviinae</taxon>
        <taxon>Salvia</taxon>
        <taxon>Salvia subgen. Calosphace</taxon>
        <taxon>core Calosphace</taxon>
    </lineage>
</organism>
<dbReference type="AlphaFoldDB" id="A0A8X8XCS7"/>
<evidence type="ECO:0008006" key="3">
    <source>
        <dbReference type="Google" id="ProtNLM"/>
    </source>
</evidence>
<keyword evidence="2" id="KW-1185">Reference proteome</keyword>
<reference evidence="1" key="2">
    <citation type="submission" date="2020-08" db="EMBL/GenBank/DDBJ databases">
        <title>Plant Genome Project.</title>
        <authorList>
            <person name="Zhang R.-G."/>
        </authorList>
    </citation>
    <scope>NUCLEOTIDE SEQUENCE</scope>
    <source>
        <strain evidence="1">Huo1</strain>
        <tissue evidence="1">Leaf</tissue>
    </source>
</reference>
<dbReference type="SUPFAM" id="SSF52777">
    <property type="entry name" value="CoA-dependent acyltransferases"/>
    <property type="match status" value="3"/>
</dbReference>
<dbReference type="InterPro" id="IPR023213">
    <property type="entry name" value="CAT-like_dom_sf"/>
</dbReference>
<reference evidence="1" key="1">
    <citation type="submission" date="2018-01" db="EMBL/GenBank/DDBJ databases">
        <authorList>
            <person name="Mao J.F."/>
        </authorList>
    </citation>
    <scope>NUCLEOTIDE SEQUENCE</scope>
    <source>
        <strain evidence="1">Huo1</strain>
        <tissue evidence="1">Leaf</tissue>
    </source>
</reference>
<dbReference type="PANTHER" id="PTHR34375:SF2">
    <property type="entry name" value="GATA ZINC FINGER PROTEIN"/>
    <property type="match status" value="1"/>
</dbReference>
<dbReference type="PANTHER" id="PTHR34375">
    <property type="entry name" value="GATA ZINC FINGER PROTEIN-RELATED"/>
    <property type="match status" value="1"/>
</dbReference>
<protein>
    <recommendedName>
        <fullName evidence="3">Condensation domain-containing protein</fullName>
    </recommendedName>
</protein>
<dbReference type="Gene3D" id="3.30.559.10">
    <property type="entry name" value="Chloramphenicol acetyltransferase-like domain"/>
    <property type="match status" value="1"/>
</dbReference>
<name>A0A8X8XCS7_SALSN</name>
<evidence type="ECO:0000313" key="1">
    <source>
        <dbReference type="EMBL" id="KAG6412170.1"/>
    </source>
</evidence>
<accession>A0A8X8XCS7</accession>
<gene>
    <name evidence="1" type="ORF">SASPL_124840</name>
</gene>
<comment type="caution">
    <text evidence="1">The sequence shown here is derived from an EMBL/GenBank/DDBJ whole genome shotgun (WGS) entry which is preliminary data.</text>
</comment>